<organism evidence="31 32">
    <name type="scientific">Xenopus laevis</name>
    <name type="common">African clawed frog</name>
    <dbReference type="NCBI Taxonomy" id="8355"/>
    <lineage>
        <taxon>Eukaryota</taxon>
        <taxon>Metazoa</taxon>
        <taxon>Chordata</taxon>
        <taxon>Craniata</taxon>
        <taxon>Vertebrata</taxon>
        <taxon>Euteleostomi</taxon>
        <taxon>Amphibia</taxon>
        <taxon>Batrachia</taxon>
        <taxon>Anura</taxon>
        <taxon>Pipoidea</taxon>
        <taxon>Pipidae</taxon>
        <taxon>Xenopodinae</taxon>
        <taxon>Xenopus</taxon>
        <taxon>Xenopus</taxon>
    </lineage>
</organism>
<dbReference type="CDD" id="cd00190">
    <property type="entry name" value="Tryp_SPc"/>
    <property type="match status" value="1"/>
</dbReference>
<evidence type="ECO:0000256" key="1">
    <source>
        <dbReference type="ARBA" id="ARBA00004613"/>
    </source>
</evidence>
<dbReference type="InterPro" id="IPR033116">
    <property type="entry name" value="TRYPSIN_SER"/>
</dbReference>
<keyword evidence="9 24" id="KW-0378">Hydrolase</keyword>
<evidence type="ECO:0000256" key="26">
    <source>
        <dbReference type="SAM" id="SignalP"/>
    </source>
</evidence>
<dbReference type="CDD" id="cd00062">
    <property type="entry name" value="FN2"/>
    <property type="match status" value="1"/>
</dbReference>
<dbReference type="InterPro" id="IPR001314">
    <property type="entry name" value="Peptidase_S1A"/>
</dbReference>
<evidence type="ECO:0000256" key="8">
    <source>
        <dbReference type="ARBA" id="ARBA00022737"/>
    </source>
</evidence>
<dbReference type="InterPro" id="IPR000083">
    <property type="entry name" value="Fibronectin_type1"/>
</dbReference>
<dbReference type="Proteomes" id="UP000186698">
    <property type="component" value="Chromosome 3L"/>
</dbReference>
<evidence type="ECO:0000259" key="29">
    <source>
        <dbReference type="PROSITE" id="PS50240"/>
    </source>
</evidence>
<keyword evidence="31" id="KW-1185">Reference proteome</keyword>
<dbReference type="GeneID" id="100037012"/>
<feature type="domain" description="Fibronectin type-II" evidence="30">
    <location>
        <begin position="43"/>
        <end position="91"/>
    </location>
</feature>
<evidence type="ECO:0000313" key="32">
    <source>
        <dbReference type="RefSeq" id="XP_018107694.1"/>
    </source>
</evidence>
<dbReference type="PANTHER" id="PTHR24264:SF46">
    <property type="entry name" value="COAGULATION FACTOR XII"/>
    <property type="match status" value="1"/>
</dbReference>
<dbReference type="GO" id="GO:0007596">
    <property type="term" value="P:blood coagulation"/>
    <property type="evidence" value="ECO:0000318"/>
    <property type="project" value="GO_Central"/>
</dbReference>
<evidence type="ECO:0000256" key="21">
    <source>
        <dbReference type="PROSITE-ProRule" id="PRU00076"/>
    </source>
</evidence>
<dbReference type="KEGG" id="xla:100037012"/>
<evidence type="ECO:0000256" key="18">
    <source>
        <dbReference type="ARBA" id="ARBA00039013"/>
    </source>
</evidence>
<dbReference type="PROSITE" id="PS00134">
    <property type="entry name" value="TRYPSIN_HIS"/>
    <property type="match status" value="1"/>
</dbReference>
<evidence type="ECO:0000256" key="7">
    <source>
        <dbReference type="ARBA" id="ARBA00022729"/>
    </source>
</evidence>
<dbReference type="PRINTS" id="PR00722">
    <property type="entry name" value="CHYMOTRYPSIN"/>
</dbReference>
<dbReference type="PROSITE" id="PS50070">
    <property type="entry name" value="KRINGLE_2"/>
    <property type="match status" value="1"/>
</dbReference>
<evidence type="ECO:0000259" key="28">
    <source>
        <dbReference type="PROSITE" id="PS50070"/>
    </source>
</evidence>
<protein>
    <recommendedName>
        <fullName evidence="19">Coagulation factor XII</fullName>
        <ecNumber evidence="18">3.4.21.38</ecNumber>
    </recommendedName>
    <alternativeName>
        <fullName evidence="20">Hageman factor</fullName>
    </alternativeName>
</protein>
<dbReference type="PRINTS" id="PR00013">
    <property type="entry name" value="FNTYPEII"/>
</dbReference>
<feature type="domain" description="Peptidase S1" evidence="29">
    <location>
        <begin position="363"/>
        <end position="600"/>
    </location>
</feature>
<dbReference type="Pfam" id="PF00040">
    <property type="entry name" value="fn2"/>
    <property type="match status" value="1"/>
</dbReference>
<dbReference type="PANTHER" id="PTHR24264">
    <property type="entry name" value="TRYPSIN-RELATED"/>
    <property type="match status" value="1"/>
</dbReference>
<dbReference type="InterPro" id="IPR036943">
    <property type="entry name" value="FN_type2_sf"/>
</dbReference>
<keyword evidence="3 21" id="KW-0245">EGF-like domain</keyword>
<dbReference type="Pfam" id="PF00089">
    <property type="entry name" value="Trypsin"/>
    <property type="match status" value="1"/>
</dbReference>
<evidence type="ECO:0000256" key="17">
    <source>
        <dbReference type="ARBA" id="ARBA00037517"/>
    </source>
</evidence>
<evidence type="ECO:0000313" key="31">
    <source>
        <dbReference type="Proteomes" id="UP000186698"/>
    </source>
</evidence>
<dbReference type="Pfam" id="PF00051">
    <property type="entry name" value="Kringle"/>
    <property type="match status" value="1"/>
</dbReference>
<comment type="caution">
    <text evidence="21">Lacks conserved residue(s) required for the propagation of feature annotation.</text>
</comment>
<dbReference type="GO" id="GO:0005509">
    <property type="term" value="F:calcium ion binding"/>
    <property type="evidence" value="ECO:0007669"/>
    <property type="project" value="InterPro"/>
</dbReference>
<evidence type="ECO:0000256" key="19">
    <source>
        <dbReference type="ARBA" id="ARBA00039367"/>
    </source>
</evidence>
<dbReference type="GO" id="GO:0042730">
    <property type="term" value="P:fibrinolysis"/>
    <property type="evidence" value="ECO:0007669"/>
    <property type="project" value="UniProtKB-KW"/>
</dbReference>
<evidence type="ECO:0000256" key="9">
    <source>
        <dbReference type="ARBA" id="ARBA00022801"/>
    </source>
</evidence>
<evidence type="ECO:0000256" key="24">
    <source>
        <dbReference type="RuleBase" id="RU363034"/>
    </source>
</evidence>
<dbReference type="Pfam" id="PF00008">
    <property type="entry name" value="EGF"/>
    <property type="match status" value="1"/>
</dbReference>
<keyword evidence="6" id="KW-0356">Hemostasis</keyword>
<evidence type="ECO:0000256" key="4">
    <source>
        <dbReference type="ARBA" id="ARBA00022572"/>
    </source>
</evidence>
<keyword evidence="14" id="KW-0325">Glycoprotein</keyword>
<dbReference type="SMART" id="SM00181">
    <property type="entry name" value="EGF"/>
    <property type="match status" value="2"/>
</dbReference>
<comment type="catalytic activity">
    <reaction evidence="16">
        <text>Selective cleavage of Arg-|-Ile bonds in factor VII to form factor VIIa and factor XI to form factor XIa.</text>
        <dbReference type="EC" id="3.4.21.38"/>
    </reaction>
</comment>
<feature type="disulfide bond" evidence="21">
    <location>
        <begin position="123"/>
        <end position="132"/>
    </location>
</feature>
<evidence type="ECO:0000256" key="5">
    <source>
        <dbReference type="ARBA" id="ARBA00022670"/>
    </source>
</evidence>
<dbReference type="RefSeq" id="XP_018107694.1">
    <property type="nucleotide sequence ID" value="XM_018252205.2"/>
</dbReference>
<dbReference type="OrthoDB" id="9925451at2759"/>
<evidence type="ECO:0000256" key="12">
    <source>
        <dbReference type="ARBA" id="ARBA00023145"/>
    </source>
</evidence>
<keyword evidence="11" id="KW-0094">Blood coagulation</keyword>
<dbReference type="FunFam" id="2.40.20.10:FF:000016">
    <property type="entry name" value="Coagulation factor XII"/>
    <property type="match status" value="1"/>
</dbReference>
<dbReference type="SUPFAM" id="SSF57196">
    <property type="entry name" value="EGF/Laminin"/>
    <property type="match status" value="1"/>
</dbReference>
<evidence type="ECO:0000256" key="20">
    <source>
        <dbReference type="ARBA" id="ARBA00042651"/>
    </source>
</evidence>
<dbReference type="PROSITE" id="PS50240">
    <property type="entry name" value="TRYPSIN_DOM"/>
    <property type="match status" value="1"/>
</dbReference>
<dbReference type="InterPro" id="IPR000562">
    <property type="entry name" value="FN_type2_dom"/>
</dbReference>
<feature type="disulfide bond" evidence="23">
    <location>
        <begin position="48"/>
        <end position="74"/>
    </location>
</feature>
<evidence type="ECO:0000256" key="23">
    <source>
        <dbReference type="PROSITE-ProRule" id="PRU00479"/>
    </source>
</evidence>
<dbReference type="PROSITE" id="PS01253">
    <property type="entry name" value="FN1_1"/>
    <property type="match status" value="1"/>
</dbReference>
<dbReference type="EC" id="3.4.21.38" evidence="18"/>
<evidence type="ECO:0000256" key="2">
    <source>
        <dbReference type="ARBA" id="ARBA00022525"/>
    </source>
</evidence>
<keyword evidence="4 22" id="KW-0420">Kringle</keyword>
<dbReference type="PROSITE" id="PS00023">
    <property type="entry name" value="FN2_1"/>
    <property type="match status" value="1"/>
</dbReference>
<keyword evidence="12" id="KW-0865">Zymogen</keyword>
<keyword evidence="7 26" id="KW-0732">Signal</keyword>
<reference evidence="32" key="1">
    <citation type="submission" date="2025-08" db="UniProtKB">
        <authorList>
            <consortium name="RefSeq"/>
        </authorList>
    </citation>
    <scope>IDENTIFICATION</scope>
    <source>
        <strain evidence="32">J_2021</strain>
        <tissue evidence="32">Erythrocytes</tissue>
    </source>
</reference>
<proteinExistence type="predicted"/>
<feature type="region of interest" description="Disordered" evidence="25">
    <location>
        <begin position="306"/>
        <end position="341"/>
    </location>
</feature>
<keyword evidence="2" id="KW-0964">Secreted</keyword>
<evidence type="ECO:0000256" key="13">
    <source>
        <dbReference type="ARBA" id="ARBA00023157"/>
    </source>
</evidence>
<dbReference type="SMART" id="SM00020">
    <property type="entry name" value="Tryp_SPc"/>
    <property type="match status" value="1"/>
</dbReference>
<evidence type="ECO:0000256" key="22">
    <source>
        <dbReference type="PROSITE-ProRule" id="PRU00121"/>
    </source>
</evidence>
<accession>A0A8J0UQG5</accession>
<evidence type="ECO:0000256" key="16">
    <source>
        <dbReference type="ARBA" id="ARBA00036304"/>
    </source>
</evidence>
<keyword evidence="10 24" id="KW-0720">Serine protease</keyword>
<keyword evidence="5 24" id="KW-0645">Protease</keyword>
<dbReference type="InterPro" id="IPR001881">
    <property type="entry name" value="EGF-like_Ca-bd_dom"/>
</dbReference>
<name>A0A8J0UQG5_XENLA</name>
<dbReference type="PROSITE" id="PS01186">
    <property type="entry name" value="EGF_2"/>
    <property type="match status" value="1"/>
</dbReference>
<dbReference type="GO" id="GO:0005615">
    <property type="term" value="C:extracellular space"/>
    <property type="evidence" value="ECO:0000318"/>
    <property type="project" value="GO_Central"/>
</dbReference>
<keyword evidence="13 23" id="KW-1015">Disulfide bond</keyword>
<feature type="disulfide bond" evidence="21">
    <location>
        <begin position="202"/>
        <end position="211"/>
    </location>
</feature>
<evidence type="ECO:0000256" key="10">
    <source>
        <dbReference type="ARBA" id="ARBA00022825"/>
    </source>
</evidence>
<evidence type="ECO:0000256" key="11">
    <source>
        <dbReference type="ARBA" id="ARBA00023084"/>
    </source>
</evidence>
<evidence type="ECO:0000256" key="25">
    <source>
        <dbReference type="SAM" id="MobiDB-lite"/>
    </source>
</evidence>
<dbReference type="PROSITE" id="PS50026">
    <property type="entry name" value="EGF_3"/>
    <property type="match status" value="2"/>
</dbReference>
<dbReference type="AlphaFoldDB" id="A0A8J0UQG5"/>
<comment type="subcellular location">
    <subcellularLocation>
        <location evidence="1">Secreted</location>
    </subcellularLocation>
</comment>
<dbReference type="FunFam" id="2.40.10.10:FF:000003">
    <property type="entry name" value="Transmembrane serine protease 3"/>
    <property type="match status" value="1"/>
</dbReference>
<dbReference type="CTD" id="100037012"/>
<dbReference type="InterPro" id="IPR009003">
    <property type="entry name" value="Peptidase_S1_PA"/>
</dbReference>
<dbReference type="Gene3D" id="2.10.10.10">
    <property type="entry name" value="Fibronectin, type II, collagen-binding"/>
    <property type="match status" value="1"/>
</dbReference>
<dbReference type="SMART" id="SM00059">
    <property type="entry name" value="FN2"/>
    <property type="match status" value="1"/>
</dbReference>
<evidence type="ECO:0000256" key="3">
    <source>
        <dbReference type="ARBA" id="ARBA00022536"/>
    </source>
</evidence>
<dbReference type="SUPFAM" id="SSF57440">
    <property type="entry name" value="Kringle-like"/>
    <property type="match status" value="2"/>
</dbReference>
<dbReference type="SMART" id="SM00130">
    <property type="entry name" value="KR"/>
    <property type="match status" value="1"/>
</dbReference>
<dbReference type="InterPro" id="IPR038178">
    <property type="entry name" value="Kringle_sf"/>
</dbReference>
<evidence type="ECO:0000259" key="27">
    <source>
        <dbReference type="PROSITE" id="PS50026"/>
    </source>
</evidence>
<feature type="domain" description="Kringle" evidence="28">
    <location>
        <begin position="218"/>
        <end position="300"/>
    </location>
</feature>
<feature type="domain" description="EGF-like" evidence="27">
    <location>
        <begin position="97"/>
        <end position="133"/>
    </location>
</feature>
<dbReference type="FunFam" id="2.10.10.10:FF:000003">
    <property type="entry name" value="binder of sperm protein homolog 1"/>
    <property type="match status" value="1"/>
</dbReference>
<evidence type="ECO:0000259" key="30">
    <source>
        <dbReference type="PROSITE" id="PS51092"/>
    </source>
</evidence>
<dbReference type="PRINTS" id="PR00018">
    <property type="entry name" value="KRINGLE"/>
</dbReference>
<feature type="domain" description="EGF-like" evidence="27">
    <location>
        <begin position="176"/>
        <end position="212"/>
    </location>
</feature>
<dbReference type="AGR" id="Xenbase:XB-GENE-1004814"/>
<keyword evidence="8" id="KW-0677">Repeat</keyword>
<comment type="function">
    <text evidence="17">Factor XII is a serum glycoprotein that participates in the initiation of blood coagulation, fibrinolysis, and the generation of bradykinin and angiotensin. Prekallikrein is cleaved by factor XII to form kallikrein, which then cleaves factor XII first to alpha-factor XIIa and then trypsin cleaves it to beta-factor XIIa. Alpha-factor XIIa activates factor XI to factor XIa.</text>
</comment>
<feature type="disulfide bond" evidence="23">
    <location>
        <begin position="62"/>
        <end position="89"/>
    </location>
</feature>
<dbReference type="InterPro" id="IPR000742">
    <property type="entry name" value="EGF"/>
</dbReference>
<dbReference type="Xenbase" id="XB-GENE-1004814">
    <property type="gene designation" value="f12.L"/>
</dbReference>
<dbReference type="InterPro" id="IPR018114">
    <property type="entry name" value="TRYPSIN_HIS"/>
</dbReference>
<keyword evidence="15" id="KW-0280">Fibrinolysis</keyword>
<dbReference type="CDD" id="cd00054">
    <property type="entry name" value="EGF_CA"/>
    <property type="match status" value="2"/>
</dbReference>
<dbReference type="InterPro" id="IPR001254">
    <property type="entry name" value="Trypsin_dom"/>
</dbReference>
<dbReference type="PROSITE" id="PS00021">
    <property type="entry name" value="KRINGLE_1"/>
    <property type="match status" value="1"/>
</dbReference>
<gene>
    <name evidence="32 33" type="primary">f12.L</name>
</gene>
<evidence type="ECO:0000313" key="33">
    <source>
        <dbReference type="Xenbase" id="XB-GENE-1004814"/>
    </source>
</evidence>
<dbReference type="PROSITE" id="PS00022">
    <property type="entry name" value="EGF_1"/>
    <property type="match status" value="2"/>
</dbReference>
<dbReference type="InterPro" id="IPR000001">
    <property type="entry name" value="Kringle"/>
</dbReference>
<sequence>MKLLPLLSLLTFLAITQNKSVRADKKHNEKKKHTHKSGHVLTENGQLCHFPFQYGRMIYNSCIKIGKHGPRKWCSLTKNYDRDQSWSYCLEGHEHNIRDHCENDPCKPRGVCESTLKGYHCVCKESYTGKHCQTDKCFDKKRLQYFEPREEWLRYSPPVLEKCGCTEKGIVCKHTTGHACSKNPCLHGGHCIQYNKMTACGCSPGFIGTHCEIHQKETCYTGKGIGYRGTGNTTLSGAPCLHWDSDIIEHEVSMYGGHRGKVHGIGSHPYCRNPERDTQPWCFVMKEQRLSWEHCLIPRCTQPPGTAAPPKVTETPSPTKSFNQSTSSPKPTNNTQGPVDGRIDLPVDCERKFQKTPSIMPRIVGGLVALPASHPYIAALYISNHFCGGSLISSCWIVTAAHCLEQRPNVTKISVVLGQSRFNSTDQHTVTLSAEKYILHENYSGDTLQNDIALVKVKSKNGLCAEFSQFVQPICLPQQFKMAEITKQCVVAGWGHQYEGAERYAFFLQEASMPIIPYTQCQSPNVHGDRMMPGMLCAGMMEGGVDACQGDSGGPLVCEVDGRIELHGVVSWGSGCAEENKPGVYTAATSYTGWIRANIS</sequence>
<dbReference type="CDD" id="cd00108">
    <property type="entry name" value="KR"/>
    <property type="match status" value="1"/>
</dbReference>
<dbReference type="GO" id="GO:0005791">
    <property type="term" value="C:rough endoplasmic reticulum"/>
    <property type="evidence" value="ECO:0000318"/>
    <property type="project" value="GO_Central"/>
</dbReference>
<dbReference type="InterPro" id="IPR018056">
    <property type="entry name" value="Kringle_CS"/>
</dbReference>
<dbReference type="Gene3D" id="2.40.10.10">
    <property type="entry name" value="Trypsin-like serine proteases"/>
    <property type="match status" value="1"/>
</dbReference>
<evidence type="ECO:0000256" key="15">
    <source>
        <dbReference type="ARBA" id="ARBA00023281"/>
    </source>
</evidence>
<feature type="compositionally biased region" description="Polar residues" evidence="25">
    <location>
        <begin position="314"/>
        <end position="337"/>
    </location>
</feature>
<dbReference type="PROSITE" id="PS00135">
    <property type="entry name" value="TRYPSIN_SER"/>
    <property type="match status" value="1"/>
</dbReference>
<dbReference type="GO" id="GO:0031638">
    <property type="term" value="P:zymogen activation"/>
    <property type="evidence" value="ECO:0000318"/>
    <property type="project" value="GO_Central"/>
</dbReference>
<dbReference type="GO" id="GO:0004252">
    <property type="term" value="F:serine-type endopeptidase activity"/>
    <property type="evidence" value="ECO:0000318"/>
    <property type="project" value="GO_Central"/>
</dbReference>
<evidence type="ECO:0000256" key="14">
    <source>
        <dbReference type="ARBA" id="ARBA00023180"/>
    </source>
</evidence>
<dbReference type="SUPFAM" id="SSF50494">
    <property type="entry name" value="Trypsin-like serine proteases"/>
    <property type="match status" value="1"/>
</dbReference>
<dbReference type="InterPro" id="IPR013806">
    <property type="entry name" value="Kringle-like"/>
</dbReference>
<dbReference type="SMART" id="SM00179">
    <property type="entry name" value="EGF_CA"/>
    <property type="match status" value="2"/>
</dbReference>
<dbReference type="PROSITE" id="PS51092">
    <property type="entry name" value="FN2_2"/>
    <property type="match status" value="1"/>
</dbReference>
<dbReference type="Gene3D" id="2.10.25.10">
    <property type="entry name" value="Laminin"/>
    <property type="match status" value="2"/>
</dbReference>
<feature type="signal peptide" evidence="26">
    <location>
        <begin position="1"/>
        <end position="23"/>
    </location>
</feature>
<feature type="chain" id="PRO_5035173513" description="Coagulation factor XII" evidence="26">
    <location>
        <begin position="24"/>
        <end position="600"/>
    </location>
</feature>
<dbReference type="InterPro" id="IPR043504">
    <property type="entry name" value="Peptidase_S1_PA_chymotrypsin"/>
</dbReference>
<dbReference type="Gene3D" id="2.40.20.10">
    <property type="entry name" value="Plasminogen Kringle 4"/>
    <property type="match status" value="1"/>
</dbReference>
<evidence type="ECO:0000256" key="6">
    <source>
        <dbReference type="ARBA" id="ARBA00022696"/>
    </source>
</evidence>
<dbReference type="InterPro" id="IPR050127">
    <property type="entry name" value="Serine_Proteases_S1"/>
</dbReference>